<dbReference type="InterPro" id="IPR001965">
    <property type="entry name" value="Znf_PHD"/>
</dbReference>
<gene>
    <name evidence="6" type="ORF">OKIOD_LOCUS10514</name>
</gene>
<feature type="region of interest" description="Disordered" evidence="4">
    <location>
        <begin position="511"/>
        <end position="589"/>
    </location>
</feature>
<evidence type="ECO:0000256" key="3">
    <source>
        <dbReference type="ARBA" id="ARBA00022833"/>
    </source>
</evidence>
<dbReference type="InterPro" id="IPR011011">
    <property type="entry name" value="Znf_FYVE_PHD"/>
</dbReference>
<keyword evidence="7" id="KW-1185">Reference proteome</keyword>
<feature type="compositionally biased region" description="Basic and acidic residues" evidence="4">
    <location>
        <begin position="554"/>
        <end position="578"/>
    </location>
</feature>
<feature type="compositionally biased region" description="Polar residues" evidence="4">
    <location>
        <begin position="463"/>
        <end position="475"/>
    </location>
</feature>
<keyword evidence="2" id="KW-0863">Zinc-finger</keyword>
<evidence type="ECO:0000256" key="1">
    <source>
        <dbReference type="ARBA" id="ARBA00022723"/>
    </source>
</evidence>
<sequence length="675" mass="74992">MSRDVAPDNPSLPQSERALQKKIDKDQIDLSLSRSQFQAAYLATLLNRNINCLFQEKVACSIKDLQPTGTENSQTLDNFNRRKSEGKIELSATQNGSAFRRVQPKNRDNEMNEIAPLVQEHLLGPHFNRLNDLKEQELKELTRHHPSDSSVPQSPISFPTESPTPGENASPVPNSSNKTDDEKLKNQALSPLKLDEAVSRKQSTRSPLPIKKRRLHQSQSFIPSSPSKPLDVLTRLPVSDSKTTTPSQSPVPSSSSSIKPKSERPKKNLEHDNLVAGSSGTFCPSPLTPHPHRNEDILTELELAKTLLCFKRSVTPATVEADSFLSGSSSSSAAASTSESEISVSNSRKSSSLKRETKGRLRRTASSLSGFDENELQQLAPFMGLSGSEKSDSESSSDEYATKARLANEPKKKYGSRKRSKREPAPKPKRAAKKQVDYQEDESVKMEPEIKEENLPAQKVDSSKNQIDQKVQAKTPSRPKKSLDNVLMDLKTAQENDEALRKFYEADVAVFEPSSETEKPKSSKQTPPKSKSNAPVKKSRKPSKPQKLEATFAPEKKKNEETTSKGGQKEGKKEKSTDDENNWVPSEETIVDKNSSAGENYLIGETDESWNSVTCFCGLPFAGRPMIECDNCSLWVHMTCGKVRKNYVPAKYICPLCKPLKRNSNSSSKNTRKRR</sequence>
<feature type="region of interest" description="Disordered" evidence="4">
    <location>
        <begin position="141"/>
        <end position="267"/>
    </location>
</feature>
<dbReference type="Gene3D" id="3.30.40.10">
    <property type="entry name" value="Zinc/RING finger domain, C3HC4 (zinc finger)"/>
    <property type="match status" value="1"/>
</dbReference>
<evidence type="ECO:0000313" key="6">
    <source>
        <dbReference type="EMBL" id="CAG5105006.1"/>
    </source>
</evidence>
<dbReference type="CDD" id="cd15546">
    <property type="entry name" value="PHD_PHF13_like"/>
    <property type="match status" value="1"/>
</dbReference>
<dbReference type="InterPro" id="IPR013083">
    <property type="entry name" value="Znf_RING/FYVE/PHD"/>
</dbReference>
<organism evidence="6 7">
    <name type="scientific">Oikopleura dioica</name>
    <name type="common">Tunicate</name>
    <dbReference type="NCBI Taxonomy" id="34765"/>
    <lineage>
        <taxon>Eukaryota</taxon>
        <taxon>Metazoa</taxon>
        <taxon>Chordata</taxon>
        <taxon>Tunicata</taxon>
        <taxon>Appendicularia</taxon>
        <taxon>Copelata</taxon>
        <taxon>Oikopleuridae</taxon>
        <taxon>Oikopleura</taxon>
    </lineage>
</organism>
<dbReference type="InterPro" id="IPR019787">
    <property type="entry name" value="Znf_PHD-finger"/>
</dbReference>
<evidence type="ECO:0000259" key="5">
    <source>
        <dbReference type="SMART" id="SM00249"/>
    </source>
</evidence>
<dbReference type="PROSITE" id="PS01359">
    <property type="entry name" value="ZF_PHD_1"/>
    <property type="match status" value="1"/>
</dbReference>
<keyword evidence="1" id="KW-0479">Metal-binding</keyword>
<feature type="compositionally biased region" description="Polar residues" evidence="4">
    <location>
        <begin position="217"/>
        <end position="227"/>
    </location>
</feature>
<dbReference type="Proteomes" id="UP001158576">
    <property type="component" value="Chromosome 1"/>
</dbReference>
<feature type="region of interest" description="Disordered" evidence="4">
    <location>
        <begin position="323"/>
        <end position="489"/>
    </location>
</feature>
<feature type="compositionally biased region" description="Polar residues" evidence="4">
    <location>
        <begin position="148"/>
        <end position="177"/>
    </location>
</feature>
<feature type="compositionally biased region" description="Basic and acidic residues" evidence="4">
    <location>
        <begin position="400"/>
        <end position="412"/>
    </location>
</feature>
<proteinExistence type="predicted"/>
<dbReference type="InterPro" id="IPR019786">
    <property type="entry name" value="Zinc_finger_PHD-type_CS"/>
</dbReference>
<dbReference type="EMBL" id="OU015566">
    <property type="protein sequence ID" value="CAG5105006.1"/>
    <property type="molecule type" value="Genomic_DNA"/>
</dbReference>
<feature type="compositionally biased region" description="Low complexity" evidence="4">
    <location>
        <begin position="323"/>
        <end position="350"/>
    </location>
</feature>
<evidence type="ECO:0000256" key="4">
    <source>
        <dbReference type="SAM" id="MobiDB-lite"/>
    </source>
</evidence>
<protein>
    <submittedName>
        <fullName evidence="6">Oidioi.mRNA.OKI2018_I69.chr1.g1749.t1.cds</fullName>
    </submittedName>
</protein>
<dbReference type="SUPFAM" id="SSF57903">
    <property type="entry name" value="FYVE/PHD zinc finger"/>
    <property type="match status" value="1"/>
</dbReference>
<dbReference type="Pfam" id="PF00628">
    <property type="entry name" value="PHD"/>
    <property type="match status" value="1"/>
</dbReference>
<evidence type="ECO:0000256" key="2">
    <source>
        <dbReference type="ARBA" id="ARBA00022771"/>
    </source>
</evidence>
<evidence type="ECO:0000313" key="7">
    <source>
        <dbReference type="Proteomes" id="UP001158576"/>
    </source>
</evidence>
<reference evidence="6 7" key="1">
    <citation type="submission" date="2021-04" db="EMBL/GenBank/DDBJ databases">
        <authorList>
            <person name="Bliznina A."/>
        </authorList>
    </citation>
    <scope>NUCLEOTIDE SEQUENCE [LARGE SCALE GENOMIC DNA]</scope>
</reference>
<feature type="compositionally biased region" description="Low complexity" evidence="4">
    <location>
        <begin position="241"/>
        <end position="259"/>
    </location>
</feature>
<feature type="domain" description="Zinc finger PHD-type" evidence="5">
    <location>
        <begin position="614"/>
        <end position="658"/>
    </location>
</feature>
<accession>A0ABN7SSP5</accession>
<dbReference type="SMART" id="SM00249">
    <property type="entry name" value="PHD"/>
    <property type="match status" value="1"/>
</dbReference>
<name>A0ABN7SSP5_OIKDI</name>
<keyword evidence="3" id="KW-0862">Zinc</keyword>
<feature type="compositionally biased region" description="Basic residues" evidence="4">
    <location>
        <begin position="413"/>
        <end position="433"/>
    </location>
</feature>
<feature type="compositionally biased region" description="Low complexity" evidence="4">
    <location>
        <begin position="523"/>
        <end position="532"/>
    </location>
</feature>
<feature type="compositionally biased region" description="Basic and acidic residues" evidence="4">
    <location>
        <begin position="434"/>
        <end position="454"/>
    </location>
</feature>